<name>A0ABT8ZSK3_9SPHN</name>
<proteinExistence type="predicted"/>
<gene>
    <name evidence="1" type="ORF">Q4610_20965</name>
</gene>
<protein>
    <submittedName>
        <fullName evidence="1">Uncharacterized protein</fullName>
    </submittedName>
</protein>
<comment type="caution">
    <text evidence="1">The sequence shown here is derived from an EMBL/GenBank/DDBJ whole genome shotgun (WGS) entry which is preliminary data.</text>
</comment>
<evidence type="ECO:0000313" key="1">
    <source>
        <dbReference type="EMBL" id="MDO7837515.1"/>
    </source>
</evidence>
<accession>A0ABT8ZSK3</accession>
<organism evidence="1 2">
    <name type="scientific">Sphingobium cyanobacteriorum</name>
    <dbReference type="NCBI Taxonomy" id="3063954"/>
    <lineage>
        <taxon>Bacteria</taxon>
        <taxon>Pseudomonadati</taxon>
        <taxon>Pseudomonadota</taxon>
        <taxon>Alphaproteobacteria</taxon>
        <taxon>Sphingomonadales</taxon>
        <taxon>Sphingomonadaceae</taxon>
        <taxon>Sphingobium</taxon>
    </lineage>
</organism>
<evidence type="ECO:0000313" key="2">
    <source>
        <dbReference type="Proteomes" id="UP001176471"/>
    </source>
</evidence>
<keyword evidence="2" id="KW-1185">Reference proteome</keyword>
<dbReference type="SUPFAM" id="SSF52309">
    <property type="entry name" value="N-(deoxy)ribosyltransferase-like"/>
    <property type="match status" value="1"/>
</dbReference>
<dbReference type="RefSeq" id="WP_304537766.1">
    <property type="nucleotide sequence ID" value="NZ_JAUQOM010000034.1"/>
</dbReference>
<dbReference type="Proteomes" id="UP001176471">
    <property type="component" value="Unassembled WGS sequence"/>
</dbReference>
<reference evidence="1" key="1">
    <citation type="submission" date="2023-07" db="EMBL/GenBank/DDBJ databases">
        <title>Bacterial whole genome sequence for Sphingobium sp. HBC34.</title>
        <authorList>
            <person name="Le V."/>
            <person name="Ko S.-R."/>
            <person name="Ahn C.-Y."/>
            <person name="Oh H.-M."/>
        </authorList>
    </citation>
    <scope>NUCLEOTIDE SEQUENCE</scope>
    <source>
        <strain evidence="1">HBC34</strain>
    </source>
</reference>
<dbReference type="EMBL" id="JAUQOM010000034">
    <property type="protein sequence ID" value="MDO7837515.1"/>
    <property type="molecule type" value="Genomic_DNA"/>
</dbReference>
<sequence length="295" mass="31662">MQLAGAGDDQSAWEMLQEKTADIVVTARERGQGLGDKIDRFFDTNIFGHNPHNRSRKSDDIVMTFSQAGSSRARAEMANAQLGITLWNDFKSGWNTPVPGTRRYIPSEMELARPEYAMPNEMGYLSNEPMTRGEVALGLAEVGSVLIPALKGARVLGVAERGAIVGTEAFGPASFTTKSGEAYFWSGLGRGGAETAAGVARNGGGTTLEMFIESRGIQMPVWDAANPSSVKAWQDVSRVYASSASGEVRAVLGSNLRPGNIWETIELPALRANPNVSRVVTVNPATRAEATLWGR</sequence>